<name>A0ACB9PSU1_BAUVA</name>
<protein>
    <submittedName>
        <fullName evidence="1">Uncharacterized protein</fullName>
    </submittedName>
</protein>
<dbReference type="EMBL" id="CM039428">
    <property type="protein sequence ID" value="KAI4350914.1"/>
    <property type="molecule type" value="Genomic_DNA"/>
</dbReference>
<organism evidence="1 2">
    <name type="scientific">Bauhinia variegata</name>
    <name type="common">Purple orchid tree</name>
    <name type="synonym">Phanera variegata</name>
    <dbReference type="NCBI Taxonomy" id="167791"/>
    <lineage>
        <taxon>Eukaryota</taxon>
        <taxon>Viridiplantae</taxon>
        <taxon>Streptophyta</taxon>
        <taxon>Embryophyta</taxon>
        <taxon>Tracheophyta</taxon>
        <taxon>Spermatophyta</taxon>
        <taxon>Magnoliopsida</taxon>
        <taxon>eudicotyledons</taxon>
        <taxon>Gunneridae</taxon>
        <taxon>Pentapetalae</taxon>
        <taxon>rosids</taxon>
        <taxon>fabids</taxon>
        <taxon>Fabales</taxon>
        <taxon>Fabaceae</taxon>
        <taxon>Cercidoideae</taxon>
        <taxon>Cercideae</taxon>
        <taxon>Bauhiniinae</taxon>
        <taxon>Bauhinia</taxon>
    </lineage>
</organism>
<dbReference type="Proteomes" id="UP000828941">
    <property type="component" value="Chromosome 3"/>
</dbReference>
<gene>
    <name evidence="1" type="ORF">L6164_005317</name>
</gene>
<proteinExistence type="predicted"/>
<keyword evidence="2" id="KW-1185">Reference proteome</keyword>
<comment type="caution">
    <text evidence="1">The sequence shown here is derived from an EMBL/GenBank/DDBJ whole genome shotgun (WGS) entry which is preliminary data.</text>
</comment>
<reference evidence="1 2" key="1">
    <citation type="journal article" date="2022" name="DNA Res.">
        <title>Chromosomal-level genome assembly of the orchid tree Bauhinia variegata (Leguminosae; Cercidoideae) supports the allotetraploid origin hypothesis of Bauhinia.</title>
        <authorList>
            <person name="Zhong Y."/>
            <person name="Chen Y."/>
            <person name="Zheng D."/>
            <person name="Pang J."/>
            <person name="Liu Y."/>
            <person name="Luo S."/>
            <person name="Meng S."/>
            <person name="Qian L."/>
            <person name="Wei D."/>
            <person name="Dai S."/>
            <person name="Zhou R."/>
        </authorList>
    </citation>
    <scope>NUCLEOTIDE SEQUENCE [LARGE SCALE GENOMIC DNA]</scope>
    <source>
        <strain evidence="1">BV-YZ2020</strain>
    </source>
</reference>
<accession>A0ACB9PSU1</accession>
<sequence length="214" mass="23430">MRNFLQLFSSVLFGLLLFSIFCLVQTKSFIEPCSSSDSCPALLSYLLPWDSKLSEIASRFHVNVSDILAANSVFPIVSSQDNQIIWANSLVKIPISCSCAEGIRRYMVNYYIVQPADTLESISQGYGGLVSAEQIMSVNSINATNPLTNGGSLVIPLPCTCLNNVNNGQTTVYMSYVVQAGELFNRIASAFGTTINELENINGLPEAWLTQETY</sequence>
<evidence type="ECO:0000313" key="2">
    <source>
        <dbReference type="Proteomes" id="UP000828941"/>
    </source>
</evidence>
<evidence type="ECO:0000313" key="1">
    <source>
        <dbReference type="EMBL" id="KAI4350914.1"/>
    </source>
</evidence>